<evidence type="ECO:0000259" key="6">
    <source>
        <dbReference type="SMART" id="SM00893"/>
    </source>
</evidence>
<evidence type="ECO:0000256" key="3">
    <source>
        <dbReference type="ARBA" id="ARBA00022630"/>
    </source>
</evidence>
<keyword evidence="3" id="KW-0285">Flavoprotein</keyword>
<dbReference type="OrthoDB" id="307696at2157"/>
<dbReference type="SUPFAM" id="SSF52467">
    <property type="entry name" value="DHS-like NAD/FAD-binding domain"/>
    <property type="match status" value="1"/>
</dbReference>
<evidence type="ECO:0000313" key="8">
    <source>
        <dbReference type="Proteomes" id="UP000250088"/>
    </source>
</evidence>
<dbReference type="GO" id="GO:0050660">
    <property type="term" value="F:flavin adenine dinucleotide binding"/>
    <property type="evidence" value="ECO:0007669"/>
    <property type="project" value="InterPro"/>
</dbReference>
<dbReference type="InterPro" id="IPR029035">
    <property type="entry name" value="DHS-like_NAD/FAD-binding_dom"/>
</dbReference>
<dbReference type="InterPro" id="IPR014729">
    <property type="entry name" value="Rossmann-like_a/b/a_fold"/>
</dbReference>
<name>A0A2Z2HV84_9EURY</name>
<dbReference type="InterPro" id="IPR001308">
    <property type="entry name" value="ETF_a/FixB"/>
</dbReference>
<dbReference type="InterPro" id="IPR014730">
    <property type="entry name" value="ETF_a/b_N"/>
</dbReference>
<keyword evidence="8" id="KW-1185">Reference proteome</keyword>
<evidence type="ECO:0000256" key="4">
    <source>
        <dbReference type="ARBA" id="ARBA00022827"/>
    </source>
</evidence>
<dbReference type="Gene3D" id="3.40.50.620">
    <property type="entry name" value="HUPs"/>
    <property type="match status" value="1"/>
</dbReference>
<keyword evidence="2" id="KW-0813">Transport</keyword>
<evidence type="ECO:0000256" key="5">
    <source>
        <dbReference type="ARBA" id="ARBA00022982"/>
    </source>
</evidence>
<organism evidence="7 8">
    <name type="scientific">Natrarchaeobaculum aegyptiacum</name>
    <dbReference type="NCBI Taxonomy" id="745377"/>
    <lineage>
        <taxon>Archaea</taxon>
        <taxon>Methanobacteriati</taxon>
        <taxon>Methanobacteriota</taxon>
        <taxon>Stenosarchaea group</taxon>
        <taxon>Halobacteria</taxon>
        <taxon>Halobacteriales</taxon>
        <taxon>Natrialbaceae</taxon>
        <taxon>Natrarchaeobaculum</taxon>
    </lineage>
</organism>
<dbReference type="Proteomes" id="UP000250088">
    <property type="component" value="Chromosome"/>
</dbReference>
<dbReference type="InterPro" id="IPR018206">
    <property type="entry name" value="ETF_asu_C_CS"/>
</dbReference>
<dbReference type="InterPro" id="IPR014731">
    <property type="entry name" value="ETF_asu_C"/>
</dbReference>
<dbReference type="Gene3D" id="3.40.50.1220">
    <property type="entry name" value="TPP-binding domain"/>
    <property type="match status" value="1"/>
</dbReference>
<dbReference type="GO" id="GO:0009055">
    <property type="term" value="F:electron transfer activity"/>
    <property type="evidence" value="ECO:0007669"/>
    <property type="project" value="InterPro"/>
</dbReference>
<dbReference type="PIRSF" id="PIRSF000089">
    <property type="entry name" value="Electra_flavoP_a"/>
    <property type="match status" value="1"/>
</dbReference>
<dbReference type="KEGG" id="naj:B1756_16620"/>
<keyword evidence="4" id="KW-0274">FAD</keyword>
<feature type="domain" description="Electron transfer flavoprotein alpha/beta-subunit N-terminal" evidence="6">
    <location>
        <begin position="2"/>
        <end position="192"/>
    </location>
</feature>
<evidence type="ECO:0000256" key="2">
    <source>
        <dbReference type="ARBA" id="ARBA00022448"/>
    </source>
</evidence>
<dbReference type="RefSeq" id="WP_086889557.1">
    <property type="nucleotide sequence ID" value="NZ_CP019893.1"/>
</dbReference>
<comment type="similarity">
    <text evidence="1">Belongs to the ETF alpha-subunit/FixB family.</text>
</comment>
<dbReference type="PROSITE" id="PS00696">
    <property type="entry name" value="ETF_ALPHA"/>
    <property type="match status" value="1"/>
</dbReference>
<dbReference type="Pfam" id="PF00766">
    <property type="entry name" value="ETF_alpha"/>
    <property type="match status" value="1"/>
</dbReference>
<evidence type="ECO:0000313" key="7">
    <source>
        <dbReference type="EMBL" id="ARS91189.1"/>
    </source>
</evidence>
<dbReference type="PANTHER" id="PTHR43153:SF1">
    <property type="entry name" value="ELECTRON TRANSFER FLAVOPROTEIN SUBUNIT ALPHA, MITOCHONDRIAL"/>
    <property type="match status" value="1"/>
</dbReference>
<accession>A0A2Z2HV84</accession>
<proteinExistence type="inferred from homology"/>
<dbReference type="GO" id="GO:0033539">
    <property type="term" value="P:fatty acid beta-oxidation using acyl-CoA dehydrogenase"/>
    <property type="evidence" value="ECO:0007669"/>
    <property type="project" value="TreeGrafter"/>
</dbReference>
<dbReference type="SMART" id="SM00893">
    <property type="entry name" value="ETF"/>
    <property type="match status" value="1"/>
</dbReference>
<protein>
    <submittedName>
        <fullName evidence="7">Electron transfer flavoprotein subunit alpha</fullName>
    </submittedName>
</protein>
<sequence>MILSFVEHESGVPDELSLESLTMAREIATGTGEPLEAAVLGAEGGALADELGPYGVEEVHHVVHDRLDGEGYAPQAWGESIAQLAADLDAGTVTGPSTDRGHEVLAHAGATLDAPMATNCTAVDVDNGAYELERNRWGGSLIEHARLEGEPTLVTAAEHEYPVEEADAAVEPAVSEFSPSLPDTAFAVQLDRVETSDEEGIALGEARVVVGGGRGVGNPDDYDQLETLADLLDGTVGASRAAVNEGWRPHDDQIGQTGAKISPDIYIACGISGAIQHMVGCKGAENILAINTDPEAAIIQKADYAVIGDLHDVVPALNEELEERS</sequence>
<dbReference type="EMBL" id="CP019893">
    <property type="protein sequence ID" value="ARS91189.1"/>
    <property type="molecule type" value="Genomic_DNA"/>
</dbReference>
<evidence type="ECO:0000256" key="1">
    <source>
        <dbReference type="ARBA" id="ARBA00005817"/>
    </source>
</evidence>
<dbReference type="SUPFAM" id="SSF52402">
    <property type="entry name" value="Adenine nucleotide alpha hydrolases-like"/>
    <property type="match status" value="1"/>
</dbReference>
<dbReference type="GeneID" id="32895731"/>
<gene>
    <name evidence="7" type="ORF">B1756_16620</name>
</gene>
<reference evidence="8" key="1">
    <citation type="submission" date="2017-02" db="EMBL/GenBank/DDBJ databases">
        <title>Natronthermophilus aegyptiacus gen. nov.,sp. nov., an aerobic, extremely halophilic alkalithermophilic archaeon isolated from the athalassohaline Wadi An Natrun, Egypt.</title>
        <authorList>
            <person name="Zhao B."/>
        </authorList>
    </citation>
    <scope>NUCLEOTIDE SEQUENCE [LARGE SCALE GENOMIC DNA]</scope>
    <source>
        <strain evidence="8">JW/NM-HA 15</strain>
    </source>
</reference>
<dbReference type="PANTHER" id="PTHR43153">
    <property type="entry name" value="ELECTRON TRANSFER FLAVOPROTEIN ALPHA"/>
    <property type="match status" value="1"/>
</dbReference>
<dbReference type="Pfam" id="PF01012">
    <property type="entry name" value="ETF"/>
    <property type="match status" value="1"/>
</dbReference>
<keyword evidence="5" id="KW-0249">Electron transport</keyword>
<dbReference type="AlphaFoldDB" id="A0A2Z2HV84"/>